<sequence>MPRWAKLRSRLLNGRTIRGEWIKFRNTSQNEGLDGKKYSVRLQGDSMAVLCTATMANMADRKKVVVAFLNRDPASGDQNEPQKSWIDEGMVEKWPQQVIRWQEIDVPTPRIPIRDAVTFDQPITFG</sequence>
<reference evidence="1" key="1">
    <citation type="submission" date="2023-03" db="EMBL/GenBank/DDBJ databases">
        <title>Massive genome expansion in bonnet fungi (Mycena s.s.) driven by repeated elements and novel gene families across ecological guilds.</title>
        <authorList>
            <consortium name="Lawrence Berkeley National Laboratory"/>
            <person name="Harder C.B."/>
            <person name="Miyauchi S."/>
            <person name="Viragh M."/>
            <person name="Kuo A."/>
            <person name="Thoen E."/>
            <person name="Andreopoulos B."/>
            <person name="Lu D."/>
            <person name="Skrede I."/>
            <person name="Drula E."/>
            <person name="Henrissat B."/>
            <person name="Morin E."/>
            <person name="Kohler A."/>
            <person name="Barry K."/>
            <person name="LaButti K."/>
            <person name="Morin E."/>
            <person name="Salamov A."/>
            <person name="Lipzen A."/>
            <person name="Mereny Z."/>
            <person name="Hegedus B."/>
            <person name="Baldrian P."/>
            <person name="Stursova M."/>
            <person name="Weitz H."/>
            <person name="Taylor A."/>
            <person name="Grigoriev I.V."/>
            <person name="Nagy L.G."/>
            <person name="Martin F."/>
            <person name="Kauserud H."/>
        </authorList>
    </citation>
    <scope>NUCLEOTIDE SEQUENCE</scope>
    <source>
        <strain evidence="1">9144</strain>
    </source>
</reference>
<evidence type="ECO:0000313" key="2">
    <source>
        <dbReference type="Proteomes" id="UP001219525"/>
    </source>
</evidence>
<proteinExistence type="predicted"/>
<gene>
    <name evidence="1" type="ORF">GGX14DRAFT_392121</name>
</gene>
<organism evidence="1 2">
    <name type="scientific">Mycena pura</name>
    <dbReference type="NCBI Taxonomy" id="153505"/>
    <lineage>
        <taxon>Eukaryota</taxon>
        <taxon>Fungi</taxon>
        <taxon>Dikarya</taxon>
        <taxon>Basidiomycota</taxon>
        <taxon>Agaricomycotina</taxon>
        <taxon>Agaricomycetes</taxon>
        <taxon>Agaricomycetidae</taxon>
        <taxon>Agaricales</taxon>
        <taxon>Marasmiineae</taxon>
        <taxon>Mycenaceae</taxon>
        <taxon>Mycena</taxon>
    </lineage>
</organism>
<keyword evidence="2" id="KW-1185">Reference proteome</keyword>
<dbReference type="AlphaFoldDB" id="A0AAD6YFU3"/>
<dbReference type="EMBL" id="JARJCW010000018">
    <property type="protein sequence ID" value="KAJ7214856.1"/>
    <property type="molecule type" value="Genomic_DNA"/>
</dbReference>
<evidence type="ECO:0000313" key="1">
    <source>
        <dbReference type="EMBL" id="KAJ7214856.1"/>
    </source>
</evidence>
<protein>
    <submittedName>
        <fullName evidence="1">Uncharacterized protein</fullName>
    </submittedName>
</protein>
<comment type="caution">
    <text evidence="1">The sequence shown here is derived from an EMBL/GenBank/DDBJ whole genome shotgun (WGS) entry which is preliminary data.</text>
</comment>
<name>A0AAD6YFU3_9AGAR</name>
<dbReference type="Proteomes" id="UP001219525">
    <property type="component" value="Unassembled WGS sequence"/>
</dbReference>
<accession>A0AAD6YFU3</accession>